<feature type="region of interest" description="Disordered" evidence="1">
    <location>
        <begin position="31"/>
        <end position="53"/>
    </location>
</feature>
<dbReference type="Proteomes" id="UP000016605">
    <property type="component" value="Unassembled WGS sequence"/>
</dbReference>
<evidence type="ECO:0000256" key="2">
    <source>
        <dbReference type="SAM" id="SignalP"/>
    </source>
</evidence>
<reference evidence="3 4" key="1">
    <citation type="submission" date="2013-08" db="EMBL/GenBank/DDBJ databases">
        <authorList>
            <person name="Weinstock G."/>
            <person name="Sodergren E."/>
            <person name="Wylie T."/>
            <person name="Fulton L."/>
            <person name="Fulton R."/>
            <person name="Fronick C."/>
            <person name="O'Laughlin M."/>
            <person name="Godfrey J."/>
            <person name="Miner T."/>
            <person name="Herter B."/>
            <person name="Appelbaum E."/>
            <person name="Cordes M."/>
            <person name="Lek S."/>
            <person name="Wollam A."/>
            <person name="Pepin K.H."/>
            <person name="Palsikar V.B."/>
            <person name="Mitreva M."/>
            <person name="Wilson R.K."/>
        </authorList>
    </citation>
    <scope>NUCLEOTIDE SEQUENCE [LARGE SCALE GENOMIC DNA]</scope>
    <source>
        <strain evidence="3 4">ATCC 14665</strain>
    </source>
</reference>
<evidence type="ECO:0000313" key="4">
    <source>
        <dbReference type="Proteomes" id="UP000016605"/>
    </source>
</evidence>
<gene>
    <name evidence="3" type="ORF">N136_03938</name>
</gene>
<keyword evidence="2" id="KW-0732">Signal</keyword>
<evidence type="ECO:0008006" key="5">
    <source>
        <dbReference type="Google" id="ProtNLM"/>
    </source>
</evidence>
<feature type="signal peptide" evidence="2">
    <location>
        <begin position="1"/>
        <end position="37"/>
    </location>
</feature>
<sequence>MKTSTRRAAAVIAALGFGALALTGCAAATASSPSTTAAPQQQGQQGGGGVTGEIAAVDGTTLQVQSTTEQTAVTYTDSTTITQRVTAALTDVTNGSCISAFTGGTGSSTSTSSSASTAATTVSISAAVDGACTAGGFGGMGGGG</sequence>
<feature type="chain" id="PRO_5039637757" description="DUF5666 domain-containing protein" evidence="2">
    <location>
        <begin position="38"/>
        <end position="144"/>
    </location>
</feature>
<accession>U2RLJ0</accession>
<evidence type="ECO:0000256" key="1">
    <source>
        <dbReference type="SAM" id="MobiDB-lite"/>
    </source>
</evidence>
<organism evidence="3 4">
    <name type="scientific">Leifsonia aquatica ATCC 14665</name>
    <dbReference type="NCBI Taxonomy" id="1358026"/>
    <lineage>
        <taxon>Bacteria</taxon>
        <taxon>Bacillati</taxon>
        <taxon>Actinomycetota</taxon>
        <taxon>Actinomycetes</taxon>
        <taxon>Micrococcales</taxon>
        <taxon>Microbacteriaceae</taxon>
        <taxon>Leifsonia</taxon>
    </lineage>
</organism>
<name>U2RLJ0_LEIAQ</name>
<dbReference type="PROSITE" id="PS51257">
    <property type="entry name" value="PROKAR_LIPOPROTEIN"/>
    <property type="match status" value="1"/>
</dbReference>
<proteinExistence type="predicted"/>
<dbReference type="HOGENOM" id="CLU_1810224_0_0_11"/>
<feature type="compositionally biased region" description="Low complexity" evidence="1">
    <location>
        <begin position="31"/>
        <end position="43"/>
    </location>
</feature>
<protein>
    <recommendedName>
        <fullName evidence="5">DUF5666 domain-containing protein</fullName>
    </recommendedName>
</protein>
<evidence type="ECO:0000313" key="3">
    <source>
        <dbReference type="EMBL" id="ERK69741.1"/>
    </source>
</evidence>
<dbReference type="EMBL" id="AWVQ01000615">
    <property type="protein sequence ID" value="ERK69741.1"/>
    <property type="molecule type" value="Genomic_DNA"/>
</dbReference>
<feature type="non-terminal residue" evidence="3">
    <location>
        <position position="144"/>
    </location>
</feature>
<comment type="caution">
    <text evidence="3">The sequence shown here is derived from an EMBL/GenBank/DDBJ whole genome shotgun (WGS) entry which is preliminary data.</text>
</comment>
<dbReference type="AlphaFoldDB" id="U2RLJ0"/>